<proteinExistence type="predicted"/>
<evidence type="ECO:0000313" key="8">
    <source>
        <dbReference type="Proteomes" id="UP000054903"/>
    </source>
</evidence>
<keyword evidence="2" id="KW-1003">Cell membrane</keyword>
<evidence type="ECO:0000256" key="1">
    <source>
        <dbReference type="ARBA" id="ARBA00004651"/>
    </source>
</evidence>
<feature type="transmembrane region" description="Helical" evidence="6">
    <location>
        <begin position="59"/>
        <end position="80"/>
    </location>
</feature>
<evidence type="ECO:0000256" key="2">
    <source>
        <dbReference type="ARBA" id="ARBA00022475"/>
    </source>
</evidence>
<dbReference type="PANTHER" id="PTHR32196">
    <property type="entry name" value="ABC TRANSPORTER PERMEASE PROTEIN YPHD-RELATED-RELATED"/>
    <property type="match status" value="1"/>
</dbReference>
<keyword evidence="5 6" id="KW-0472">Membrane</keyword>
<evidence type="ECO:0000256" key="4">
    <source>
        <dbReference type="ARBA" id="ARBA00022989"/>
    </source>
</evidence>
<evidence type="ECO:0000313" key="7">
    <source>
        <dbReference type="EMBL" id="SAK84630.1"/>
    </source>
</evidence>
<dbReference type="AlphaFoldDB" id="A0A158CQX0"/>
<sequence>MRSCDWAKCLDSTVDVLKAPRFSVGILRQLIPDQVRLTDIHAAAPIDDVRFAALDNGTFLGIATPIWVLVVLPVVNHFVLAKTVFGRKAYFAGGNREAALYSGINVRRLRIVPVEIMATERGQSLCTAAGLNVPSSTRQHWTVRPAPGRRYGSSS</sequence>
<name>A0A158CQX0_9BURK</name>
<dbReference type="GO" id="GO:0005886">
    <property type="term" value="C:plasma membrane"/>
    <property type="evidence" value="ECO:0007669"/>
    <property type="project" value="UniProtKB-SubCell"/>
</dbReference>
<keyword evidence="4 6" id="KW-1133">Transmembrane helix</keyword>
<comment type="caution">
    <text evidence="7">The sequence shown here is derived from an EMBL/GenBank/DDBJ whole genome shotgun (WGS) entry which is preliminary data.</text>
</comment>
<reference evidence="7" key="1">
    <citation type="submission" date="2016-01" db="EMBL/GenBank/DDBJ databases">
        <authorList>
            <person name="Peeters C."/>
        </authorList>
    </citation>
    <scope>NUCLEOTIDE SEQUENCE</scope>
    <source>
        <strain evidence="7">LMG 29320</strain>
    </source>
</reference>
<gene>
    <name evidence="7" type="ORF">AWB77_04422</name>
</gene>
<keyword evidence="8" id="KW-1185">Reference proteome</keyword>
<accession>A0A158CQX0</accession>
<dbReference type="STRING" id="1777138.AWB77_04422"/>
<evidence type="ECO:0000256" key="3">
    <source>
        <dbReference type="ARBA" id="ARBA00022692"/>
    </source>
</evidence>
<dbReference type="Pfam" id="PF02653">
    <property type="entry name" value="BPD_transp_2"/>
    <property type="match status" value="1"/>
</dbReference>
<keyword evidence="3 6" id="KW-0812">Transmembrane</keyword>
<organism evidence="7 8">
    <name type="scientific">Caballeronia fortuita</name>
    <dbReference type="NCBI Taxonomy" id="1777138"/>
    <lineage>
        <taxon>Bacteria</taxon>
        <taxon>Pseudomonadati</taxon>
        <taxon>Pseudomonadota</taxon>
        <taxon>Betaproteobacteria</taxon>
        <taxon>Burkholderiales</taxon>
        <taxon>Burkholderiaceae</taxon>
        <taxon>Caballeronia</taxon>
    </lineage>
</organism>
<dbReference type="EMBL" id="FCNX02000011">
    <property type="protein sequence ID" value="SAK84630.1"/>
    <property type="molecule type" value="Genomic_DNA"/>
</dbReference>
<evidence type="ECO:0000256" key="5">
    <source>
        <dbReference type="ARBA" id="ARBA00023136"/>
    </source>
</evidence>
<dbReference type="GO" id="GO:0022857">
    <property type="term" value="F:transmembrane transporter activity"/>
    <property type="evidence" value="ECO:0007669"/>
    <property type="project" value="InterPro"/>
</dbReference>
<comment type="subcellular location">
    <subcellularLocation>
        <location evidence="1">Cell membrane</location>
        <topology evidence="1">Multi-pass membrane protein</topology>
    </subcellularLocation>
</comment>
<protein>
    <submittedName>
        <fullName evidence="7">Arabinose ABC transporter permease</fullName>
    </submittedName>
</protein>
<evidence type="ECO:0000256" key="6">
    <source>
        <dbReference type="SAM" id="Phobius"/>
    </source>
</evidence>
<dbReference type="InterPro" id="IPR001851">
    <property type="entry name" value="ABC_transp_permease"/>
</dbReference>
<dbReference type="Proteomes" id="UP000054903">
    <property type="component" value="Unassembled WGS sequence"/>
</dbReference>